<accession>A0ABX9KGG1</accession>
<evidence type="ECO:0000256" key="2">
    <source>
        <dbReference type="ARBA" id="ARBA00022692"/>
    </source>
</evidence>
<keyword evidence="2 5" id="KW-0812">Transmembrane</keyword>
<evidence type="ECO:0000256" key="3">
    <source>
        <dbReference type="ARBA" id="ARBA00022989"/>
    </source>
</evidence>
<evidence type="ECO:0000313" key="7">
    <source>
        <dbReference type="Proteomes" id="UP000263486"/>
    </source>
</evidence>
<comment type="subcellular location">
    <subcellularLocation>
        <location evidence="1">Membrane</location>
        <topology evidence="1">Multi-pass membrane protein</topology>
    </subcellularLocation>
</comment>
<feature type="transmembrane region" description="Helical" evidence="5">
    <location>
        <begin position="100"/>
        <end position="124"/>
    </location>
</feature>
<feature type="transmembrane region" description="Helical" evidence="5">
    <location>
        <begin position="22"/>
        <end position="40"/>
    </location>
</feature>
<protein>
    <submittedName>
        <fullName evidence="6">CvpA family protein</fullName>
    </submittedName>
</protein>
<proteinExistence type="predicted"/>
<evidence type="ECO:0000256" key="5">
    <source>
        <dbReference type="SAM" id="Phobius"/>
    </source>
</evidence>
<dbReference type="Proteomes" id="UP000263486">
    <property type="component" value="Unassembled WGS sequence"/>
</dbReference>
<dbReference type="PANTHER" id="PTHR37306:SF1">
    <property type="entry name" value="COLICIN V PRODUCTION PROTEIN"/>
    <property type="match status" value="1"/>
</dbReference>
<name>A0ABX9KGG1_9FUSO</name>
<dbReference type="Pfam" id="PF02674">
    <property type="entry name" value="Colicin_V"/>
    <property type="match status" value="1"/>
</dbReference>
<comment type="caution">
    <text evidence="6">The sequence shown here is derived from an EMBL/GenBank/DDBJ whole genome shotgun (WGS) entry which is preliminary data.</text>
</comment>
<evidence type="ECO:0000256" key="4">
    <source>
        <dbReference type="ARBA" id="ARBA00023136"/>
    </source>
</evidence>
<dbReference type="PANTHER" id="PTHR37306">
    <property type="entry name" value="COLICIN V PRODUCTION PROTEIN"/>
    <property type="match status" value="1"/>
</dbReference>
<reference evidence="6 7" key="1">
    <citation type="submission" date="2018-08" db="EMBL/GenBank/DDBJ databases">
        <title>Draft genome sequence of Psychrilyobacter sp. strain SD5 isolated from Black Sea water.</title>
        <authorList>
            <person name="Yadav S."/>
            <person name="Villanueva L."/>
            <person name="Damste J.S.S."/>
        </authorList>
    </citation>
    <scope>NUCLEOTIDE SEQUENCE [LARGE SCALE GENOMIC DNA]</scope>
    <source>
        <strain evidence="6 7">SD5</strain>
    </source>
</reference>
<sequence length="182" mass="20620">MYIDIAAGIILVLGVLMGFKKGFFFEVLSFFILILNVVLAKKWTPYVYEYVSGTVNINENVLYFLTYLALLTGLYMASSVILSVLRKILPKMFMGLTDSILGGVLGGLKGGFIIFVLLIFFNLLSSMSSGMEGYSKDSRVNKFFLKNVTKLEGYYPEAVKEKLEELEFRKSVEKQIKEYMSK</sequence>
<keyword evidence="7" id="KW-1185">Reference proteome</keyword>
<organism evidence="6 7">
    <name type="scientific">Psychrilyobacter piezotolerans</name>
    <dbReference type="NCBI Taxonomy" id="2293438"/>
    <lineage>
        <taxon>Bacteria</taxon>
        <taxon>Fusobacteriati</taxon>
        <taxon>Fusobacteriota</taxon>
        <taxon>Fusobacteriia</taxon>
        <taxon>Fusobacteriales</taxon>
        <taxon>Fusobacteriaceae</taxon>
        <taxon>Psychrilyobacter</taxon>
    </lineage>
</organism>
<gene>
    <name evidence="6" type="ORF">DYH56_09060</name>
</gene>
<dbReference type="InterPro" id="IPR003825">
    <property type="entry name" value="Colicin-V_CvpA"/>
</dbReference>
<feature type="transmembrane region" description="Helical" evidence="5">
    <location>
        <begin position="61"/>
        <end position="85"/>
    </location>
</feature>
<evidence type="ECO:0000256" key="1">
    <source>
        <dbReference type="ARBA" id="ARBA00004141"/>
    </source>
</evidence>
<keyword evidence="3 5" id="KW-1133">Transmembrane helix</keyword>
<evidence type="ECO:0000313" key="6">
    <source>
        <dbReference type="EMBL" id="REI40968.1"/>
    </source>
</evidence>
<keyword evidence="4 5" id="KW-0472">Membrane</keyword>
<dbReference type="EMBL" id="QUAJ01000014">
    <property type="protein sequence ID" value="REI40968.1"/>
    <property type="molecule type" value="Genomic_DNA"/>
</dbReference>
<dbReference type="RefSeq" id="WP_114642526.1">
    <property type="nucleotide sequence ID" value="NZ_JAACIO010000010.1"/>
</dbReference>